<dbReference type="RefSeq" id="WP_126773059.1">
    <property type="nucleotide sequence ID" value="NZ_JANQBU010000002.1"/>
</dbReference>
<dbReference type="Gene3D" id="3.40.50.150">
    <property type="entry name" value="Vaccinia Virus protein VP39"/>
    <property type="match status" value="1"/>
</dbReference>
<comment type="caution">
    <text evidence="1">Lacks conserved residue(s) required for the propagation of feature annotation.</text>
</comment>
<dbReference type="Proteomes" id="UP000287649">
    <property type="component" value="Unassembled WGS sequence"/>
</dbReference>
<dbReference type="EMBL" id="PIPX01000002">
    <property type="protein sequence ID" value="RUO53411.1"/>
    <property type="molecule type" value="Genomic_DNA"/>
</dbReference>
<name>A0A432XXV9_9GAMM</name>
<accession>A0A432XXV9</accession>
<reference evidence="3" key="1">
    <citation type="journal article" date="2018" name="Front. Microbiol.">
        <title>Genome-Based Analysis Reveals the Taxonomy and Diversity of the Family Idiomarinaceae.</title>
        <authorList>
            <person name="Liu Y."/>
            <person name="Lai Q."/>
            <person name="Shao Z."/>
        </authorList>
    </citation>
    <scope>NUCLEOTIDE SEQUENCE [LARGE SCALE GENOMIC DNA]</scope>
    <source>
        <strain evidence="3">PO-M2</strain>
    </source>
</reference>
<dbReference type="InterPro" id="IPR029063">
    <property type="entry name" value="SAM-dependent_MTases_sf"/>
</dbReference>
<dbReference type="EC" id="2.1.1.242" evidence="1"/>
<keyword evidence="1" id="KW-0963">Cytoplasm</keyword>
<keyword evidence="1 2" id="KW-0489">Methyltransferase</keyword>
<comment type="catalytic activity">
    <reaction evidence="1">
        <text>guanosine(1516) in 16S rRNA + S-adenosyl-L-methionine = N(2)-methylguanosine(1516) in 16S rRNA + S-adenosyl-L-homocysteine + H(+)</text>
        <dbReference type="Rhea" id="RHEA:43220"/>
        <dbReference type="Rhea" id="RHEA-COMP:10412"/>
        <dbReference type="Rhea" id="RHEA-COMP:10413"/>
        <dbReference type="ChEBI" id="CHEBI:15378"/>
        <dbReference type="ChEBI" id="CHEBI:57856"/>
        <dbReference type="ChEBI" id="CHEBI:59789"/>
        <dbReference type="ChEBI" id="CHEBI:74269"/>
        <dbReference type="ChEBI" id="CHEBI:74481"/>
        <dbReference type="EC" id="2.1.1.242"/>
    </reaction>
</comment>
<dbReference type="SUPFAM" id="SSF53335">
    <property type="entry name" value="S-adenosyl-L-methionine-dependent methyltransferases"/>
    <property type="match status" value="1"/>
</dbReference>
<keyword evidence="1" id="KW-0949">S-adenosyl-L-methionine</keyword>
<feature type="binding site" evidence="1">
    <location>
        <begin position="93"/>
        <end position="94"/>
    </location>
    <ligand>
        <name>S-adenosyl-L-methionine</name>
        <dbReference type="ChEBI" id="CHEBI:59789"/>
    </ligand>
</feature>
<organism evidence="2 3">
    <name type="scientific">Pseudidiomarina homiensis</name>
    <dbReference type="NCBI Taxonomy" id="364198"/>
    <lineage>
        <taxon>Bacteria</taxon>
        <taxon>Pseudomonadati</taxon>
        <taxon>Pseudomonadota</taxon>
        <taxon>Gammaproteobacteria</taxon>
        <taxon>Alteromonadales</taxon>
        <taxon>Idiomarinaceae</taxon>
        <taxon>Pseudidiomarina</taxon>
    </lineage>
</organism>
<dbReference type="AlphaFoldDB" id="A0A432XXV9"/>
<feature type="binding site" evidence="1">
    <location>
        <begin position="77"/>
        <end position="78"/>
    </location>
    <ligand>
        <name>S-adenosyl-L-methionine</name>
        <dbReference type="ChEBI" id="CHEBI:59789"/>
    </ligand>
</feature>
<feature type="binding site" evidence="1">
    <location>
        <position position="142"/>
    </location>
    <ligand>
        <name>S-adenosyl-L-methionine</name>
        <dbReference type="ChEBI" id="CHEBI:59789"/>
    </ligand>
</feature>
<evidence type="ECO:0000256" key="1">
    <source>
        <dbReference type="HAMAP-Rule" id="MF_01523"/>
    </source>
</evidence>
<dbReference type="InterPro" id="IPR007536">
    <property type="entry name" value="16SrRNA_methylTrfase_J"/>
</dbReference>
<protein>
    <recommendedName>
        <fullName evidence="1">Ribosomal RNA small subunit methyltransferase J</fullName>
        <ecNumber evidence="1">2.1.1.242</ecNumber>
    </recommendedName>
    <alternativeName>
        <fullName evidence="1">16S rRNA m2G1516 methyltransferase</fullName>
    </alternativeName>
    <alternativeName>
        <fullName evidence="1">rRNA (guanine-N(2)-)-methyltransferase</fullName>
    </alternativeName>
</protein>
<dbReference type="GO" id="GO:0005737">
    <property type="term" value="C:cytoplasm"/>
    <property type="evidence" value="ECO:0007669"/>
    <property type="project" value="UniProtKB-SubCell"/>
</dbReference>
<evidence type="ECO:0000313" key="2">
    <source>
        <dbReference type="EMBL" id="RUO53411.1"/>
    </source>
</evidence>
<keyword evidence="3" id="KW-1185">Reference proteome</keyword>
<comment type="subcellular location">
    <subcellularLocation>
        <location evidence="1">Cytoplasm</location>
    </subcellularLocation>
</comment>
<comment type="function">
    <text evidence="1">Specifically methylates the guanosine in position 1516 of 16S rRNA.</text>
</comment>
<dbReference type="CDD" id="cd02440">
    <property type="entry name" value="AdoMet_MTases"/>
    <property type="match status" value="1"/>
</dbReference>
<dbReference type="GO" id="GO:0008990">
    <property type="term" value="F:rRNA (guanine-N2-)-methyltransferase activity"/>
    <property type="evidence" value="ECO:0007669"/>
    <property type="project" value="UniProtKB-UniRule"/>
</dbReference>
<proteinExistence type="inferred from homology"/>
<dbReference type="HAMAP" id="MF_01523">
    <property type="entry name" value="16SrRNA_methyltr_J"/>
    <property type="match status" value="1"/>
</dbReference>
<dbReference type="PANTHER" id="PTHR36112:SF1">
    <property type="entry name" value="RIBOSOMAL RNA SMALL SUBUNIT METHYLTRANSFERASE J"/>
    <property type="match status" value="1"/>
</dbReference>
<comment type="caution">
    <text evidence="2">The sequence shown here is derived from an EMBL/GenBank/DDBJ whole genome shotgun (WGS) entry which is preliminary data.</text>
</comment>
<gene>
    <name evidence="1" type="primary">rsmJ</name>
    <name evidence="2" type="ORF">CWI70_09495</name>
</gene>
<keyword evidence="1" id="KW-0698">rRNA processing</keyword>
<dbReference type="Pfam" id="PF04445">
    <property type="entry name" value="SAM_MT"/>
    <property type="match status" value="1"/>
</dbReference>
<dbReference type="OrthoDB" id="3191794at2"/>
<dbReference type="PANTHER" id="PTHR36112">
    <property type="entry name" value="RIBOSOMAL RNA SMALL SUBUNIT METHYLTRANSFERASE J"/>
    <property type="match status" value="1"/>
</dbReference>
<keyword evidence="1 2" id="KW-0808">Transferase</keyword>
<comment type="similarity">
    <text evidence="1">Belongs to the methyltransferase superfamily. RsmJ family.</text>
</comment>
<sequence length="229" mass="25451">MTTTAFQLQQTPQGLGLIWHEHPEMTPLVIDFLSGKQAFRGQQANRKDEAIARACLLNKASAGQPTRILDATAGLARDAWVLVQLGAQVTLNERQPMVYELLNDALQRLYTAQPDYQQRLQLAPTADLEPFSDDSFDVVYLDPMYPKGERKQKAAVKKDMQMFQQLVGSDLDADALLAPALRIASKRVVVKRPQHADYLAQQAPSHQVVSKKHRFDIYVTATVAAGPTA</sequence>
<evidence type="ECO:0000313" key="3">
    <source>
        <dbReference type="Proteomes" id="UP000287649"/>
    </source>
</evidence>